<dbReference type="EnsemblPlants" id="ORUFI03G28400.1">
    <property type="protein sequence ID" value="ORUFI03G28400.1"/>
    <property type="gene ID" value="ORUFI03G28400"/>
</dbReference>
<dbReference type="Gramene" id="ORUFI03G28400.1">
    <property type="protein sequence ID" value="ORUFI03G28400.1"/>
    <property type="gene ID" value="ORUFI03G28400"/>
</dbReference>
<feature type="region of interest" description="Disordered" evidence="1">
    <location>
        <begin position="1"/>
        <end position="51"/>
    </location>
</feature>
<proteinExistence type="predicted"/>
<dbReference type="Proteomes" id="UP000008022">
    <property type="component" value="Unassembled WGS sequence"/>
</dbReference>
<accession>A0A0E0NYS1</accession>
<protein>
    <submittedName>
        <fullName evidence="2">Uncharacterized protein</fullName>
    </submittedName>
</protein>
<dbReference type="OMA" id="PPGYGHM"/>
<dbReference type="HOGENOM" id="CLU_181082_0_0_1"/>
<name>A0A0E0NYS1_ORYRU</name>
<organism evidence="2 3">
    <name type="scientific">Oryza rufipogon</name>
    <name type="common">Brownbeard rice</name>
    <name type="synonym">Asian wild rice</name>
    <dbReference type="NCBI Taxonomy" id="4529"/>
    <lineage>
        <taxon>Eukaryota</taxon>
        <taxon>Viridiplantae</taxon>
        <taxon>Streptophyta</taxon>
        <taxon>Embryophyta</taxon>
        <taxon>Tracheophyta</taxon>
        <taxon>Spermatophyta</taxon>
        <taxon>Magnoliopsida</taxon>
        <taxon>Liliopsida</taxon>
        <taxon>Poales</taxon>
        <taxon>Poaceae</taxon>
        <taxon>BOP clade</taxon>
        <taxon>Oryzoideae</taxon>
        <taxon>Oryzeae</taxon>
        <taxon>Oryzinae</taxon>
        <taxon>Oryza</taxon>
    </lineage>
</organism>
<evidence type="ECO:0000313" key="2">
    <source>
        <dbReference type="EnsemblPlants" id="ORUFI03G28400.1"/>
    </source>
</evidence>
<reference evidence="3" key="1">
    <citation type="submission" date="2013-06" db="EMBL/GenBank/DDBJ databases">
        <authorList>
            <person name="Zhao Q."/>
        </authorList>
    </citation>
    <scope>NUCLEOTIDE SEQUENCE</scope>
    <source>
        <strain evidence="3">cv. W1943</strain>
    </source>
</reference>
<reference evidence="2" key="2">
    <citation type="submission" date="2015-06" db="UniProtKB">
        <authorList>
            <consortium name="EnsemblPlants"/>
        </authorList>
    </citation>
    <scope>IDENTIFICATION</scope>
</reference>
<dbReference type="AlphaFoldDB" id="A0A0E0NYS1"/>
<keyword evidence="3" id="KW-1185">Reference proteome</keyword>
<sequence length="100" mass="11032">MHVSSPNGAGLSASEEIMERSRAAARAVPHHPGHLDLPPSNRDEAKSASLLPPGYGHMLSLRLGLQLRQLEDRQLLKVLFLGQSISQPLLFVQSKKHRRP</sequence>
<evidence type="ECO:0000313" key="3">
    <source>
        <dbReference type="Proteomes" id="UP000008022"/>
    </source>
</evidence>
<evidence type="ECO:0000256" key="1">
    <source>
        <dbReference type="SAM" id="MobiDB-lite"/>
    </source>
</evidence>